<keyword evidence="3 4" id="KW-0539">Nucleus</keyword>
<dbReference type="InterPro" id="IPR004875">
    <property type="entry name" value="DDE_SF_endonuclease_dom"/>
</dbReference>
<dbReference type="Gene3D" id="1.10.10.60">
    <property type="entry name" value="Homeodomain-like"/>
    <property type="match status" value="2"/>
</dbReference>
<name>A7RUQ6_NEMVE</name>
<proteinExistence type="predicted"/>
<evidence type="ECO:0000259" key="6">
    <source>
        <dbReference type="PROSITE" id="PS51253"/>
    </source>
</evidence>
<dbReference type="InterPro" id="IPR007889">
    <property type="entry name" value="HTH_Psq"/>
</dbReference>
<comment type="subcellular location">
    <subcellularLocation>
        <location evidence="1 4">Nucleus</location>
    </subcellularLocation>
</comment>
<dbReference type="OMA" id="RFHPCHL"/>
<dbReference type="AlphaFoldDB" id="A7RUQ6"/>
<keyword evidence="2 4" id="KW-0238">DNA-binding</keyword>
<dbReference type="Proteomes" id="UP000001593">
    <property type="component" value="Unassembled WGS sequence"/>
</dbReference>
<dbReference type="InParanoid" id="A7RUQ6"/>
<dbReference type="PANTHER" id="PTHR19303:SF73">
    <property type="entry name" value="PROTEIN PDC2"/>
    <property type="match status" value="1"/>
</dbReference>
<evidence type="ECO:0000256" key="1">
    <source>
        <dbReference type="ARBA" id="ARBA00004123"/>
    </source>
</evidence>
<gene>
    <name evidence="7" type="ORF">NEMVEDRAFT_v1g94265</name>
</gene>
<reference evidence="7 8" key="1">
    <citation type="journal article" date="2007" name="Science">
        <title>Sea anemone genome reveals ancestral eumetazoan gene repertoire and genomic organization.</title>
        <authorList>
            <person name="Putnam N.H."/>
            <person name="Srivastava M."/>
            <person name="Hellsten U."/>
            <person name="Dirks B."/>
            <person name="Chapman J."/>
            <person name="Salamov A."/>
            <person name="Terry A."/>
            <person name="Shapiro H."/>
            <person name="Lindquist E."/>
            <person name="Kapitonov V.V."/>
            <person name="Jurka J."/>
            <person name="Genikhovich G."/>
            <person name="Grigoriev I.V."/>
            <person name="Lucas S.M."/>
            <person name="Steele R.E."/>
            <person name="Finnerty J.R."/>
            <person name="Technau U."/>
            <person name="Martindale M.Q."/>
            <person name="Rokhsar D.S."/>
        </authorList>
    </citation>
    <scope>NUCLEOTIDE SEQUENCE [LARGE SCALE GENOMIC DNA]</scope>
    <source>
        <strain evidence="8">CH2 X CH6</strain>
    </source>
</reference>
<dbReference type="eggNOG" id="KOG3105">
    <property type="taxonomic scope" value="Eukaryota"/>
</dbReference>
<feature type="domain" description="HTH psq-type" evidence="5">
    <location>
        <begin position="1"/>
        <end position="49"/>
    </location>
</feature>
<dbReference type="GO" id="GO:0005634">
    <property type="term" value="C:nucleus"/>
    <property type="evidence" value="ECO:0000318"/>
    <property type="project" value="GO_Central"/>
</dbReference>
<dbReference type="SMART" id="SM00674">
    <property type="entry name" value="CENPB"/>
    <property type="match status" value="1"/>
</dbReference>
<dbReference type="EMBL" id="DS469541">
    <property type="protein sequence ID" value="EDO44738.1"/>
    <property type="molecule type" value="Genomic_DNA"/>
</dbReference>
<dbReference type="Pfam" id="PF04218">
    <property type="entry name" value="CENP-B_N"/>
    <property type="match status" value="1"/>
</dbReference>
<evidence type="ECO:0000313" key="8">
    <source>
        <dbReference type="Proteomes" id="UP000001593"/>
    </source>
</evidence>
<dbReference type="InterPro" id="IPR006600">
    <property type="entry name" value="HTH_CenpB_DNA-bd_dom"/>
</dbReference>
<dbReference type="InterPro" id="IPR009057">
    <property type="entry name" value="Homeodomain-like_sf"/>
</dbReference>
<dbReference type="PROSITE" id="PS50960">
    <property type="entry name" value="HTH_PSQ"/>
    <property type="match status" value="1"/>
</dbReference>
<evidence type="ECO:0000256" key="4">
    <source>
        <dbReference type="PROSITE-ProRule" id="PRU00320"/>
    </source>
</evidence>
<feature type="DNA-binding region" description="H-T-H motif" evidence="4">
    <location>
        <begin position="25"/>
        <end position="45"/>
    </location>
</feature>
<keyword evidence="8" id="KW-1185">Reference proteome</keyword>
<dbReference type="PhylomeDB" id="A7RUQ6"/>
<organism evidence="7 8">
    <name type="scientific">Nematostella vectensis</name>
    <name type="common">Starlet sea anemone</name>
    <dbReference type="NCBI Taxonomy" id="45351"/>
    <lineage>
        <taxon>Eukaryota</taxon>
        <taxon>Metazoa</taxon>
        <taxon>Cnidaria</taxon>
        <taxon>Anthozoa</taxon>
        <taxon>Hexacorallia</taxon>
        <taxon>Actiniaria</taxon>
        <taxon>Edwardsiidae</taxon>
        <taxon>Nematostella</taxon>
    </lineage>
</organism>
<evidence type="ECO:0000313" key="7">
    <source>
        <dbReference type="EMBL" id="EDO44738.1"/>
    </source>
</evidence>
<dbReference type="InterPro" id="IPR050863">
    <property type="entry name" value="CenT-Element_Derived"/>
</dbReference>
<dbReference type="SUPFAM" id="SSF46689">
    <property type="entry name" value="Homeodomain-like"/>
    <property type="match status" value="2"/>
</dbReference>
<dbReference type="GO" id="GO:0003677">
    <property type="term" value="F:DNA binding"/>
    <property type="evidence" value="ECO:0000318"/>
    <property type="project" value="GO_Central"/>
</dbReference>
<evidence type="ECO:0000256" key="3">
    <source>
        <dbReference type="ARBA" id="ARBA00023242"/>
    </source>
</evidence>
<dbReference type="Pfam" id="PF03221">
    <property type="entry name" value="HTH_Tnp_Tc5"/>
    <property type="match status" value="1"/>
</dbReference>
<dbReference type="Pfam" id="PF03184">
    <property type="entry name" value="DDE_1"/>
    <property type="match status" value="1"/>
</dbReference>
<protein>
    <recommendedName>
        <fullName evidence="9">HTH CENPB-type domain-containing protein</fullName>
    </recommendedName>
</protein>
<dbReference type="PROSITE" id="PS51253">
    <property type="entry name" value="HTH_CENPB"/>
    <property type="match status" value="1"/>
</dbReference>
<sequence length="371" mass="42606">KRRRELSLSEKIQLIHESQTGTKSQRKLADIYQIGKTTVHEILKKKDDILKAYEQNVDGGRKRVCTRSAYSDINRLAWQWYERMRAQGNQISGPMLQEKARTFAAELDMKDFRASNGWLEGFRRRHGISFGASFSGYETSVNVTTEWTEKIMEVTDGYRSTDIYNLVETGLYYRALPDKNLVPETESTSTERLTVTLCCNMDGEFEKPLVIGPTANPPCFAKLDSECLPVIWRANRRAWITTSIFADWLRTLDRKMRQKDRRILLFLDNSPPHPPTLQLTNVKLVFLIKPSNNTVNQLQPLTQGIVEAFRMAYRRKVLFSTLAKLDDSNSPRSAKQLMQEITELDACFWIAATLDEISGSTMMNCFESAGF</sequence>
<evidence type="ECO:0008006" key="9">
    <source>
        <dbReference type="Google" id="ProtNLM"/>
    </source>
</evidence>
<evidence type="ECO:0000256" key="2">
    <source>
        <dbReference type="ARBA" id="ARBA00023125"/>
    </source>
</evidence>
<accession>A7RUQ6</accession>
<feature type="non-terminal residue" evidence="7">
    <location>
        <position position="1"/>
    </location>
</feature>
<dbReference type="HOGENOM" id="CLU_018294_0_4_1"/>
<dbReference type="PANTHER" id="PTHR19303">
    <property type="entry name" value="TRANSPOSON"/>
    <property type="match status" value="1"/>
</dbReference>
<feature type="non-terminal residue" evidence="7">
    <location>
        <position position="371"/>
    </location>
</feature>
<evidence type="ECO:0000259" key="5">
    <source>
        <dbReference type="PROSITE" id="PS50960"/>
    </source>
</evidence>
<feature type="domain" description="HTH CENPB-type" evidence="6">
    <location>
        <begin position="61"/>
        <end position="132"/>
    </location>
</feature>